<feature type="region of interest" description="Disordered" evidence="1">
    <location>
        <begin position="586"/>
        <end position="615"/>
    </location>
</feature>
<gene>
    <name evidence="2" type="ORF">MKZ38_002737</name>
</gene>
<feature type="region of interest" description="Disordered" evidence="1">
    <location>
        <begin position="244"/>
        <end position="336"/>
    </location>
</feature>
<reference evidence="2" key="1">
    <citation type="submission" date="2022-07" db="EMBL/GenBank/DDBJ databases">
        <title>Draft genome sequence of Zalerion maritima ATCC 34329, a (micro)plastics degrading marine fungus.</title>
        <authorList>
            <person name="Paco A."/>
            <person name="Goncalves M.F.M."/>
            <person name="Rocha-Santos T.A.P."/>
            <person name="Alves A."/>
        </authorList>
    </citation>
    <scope>NUCLEOTIDE SEQUENCE</scope>
    <source>
        <strain evidence="2">ATCC 34329</strain>
    </source>
</reference>
<feature type="compositionally biased region" description="Low complexity" evidence="1">
    <location>
        <begin position="796"/>
        <end position="809"/>
    </location>
</feature>
<accession>A0AAD5RNK1</accession>
<evidence type="ECO:0000313" key="3">
    <source>
        <dbReference type="Proteomes" id="UP001201980"/>
    </source>
</evidence>
<dbReference type="EMBL" id="JAKWBI020000184">
    <property type="protein sequence ID" value="KAJ2899938.1"/>
    <property type="molecule type" value="Genomic_DNA"/>
</dbReference>
<keyword evidence="3" id="KW-1185">Reference proteome</keyword>
<feature type="region of interest" description="Disordered" evidence="1">
    <location>
        <begin position="177"/>
        <end position="223"/>
    </location>
</feature>
<organism evidence="2 3">
    <name type="scientific">Zalerion maritima</name>
    <dbReference type="NCBI Taxonomy" id="339359"/>
    <lineage>
        <taxon>Eukaryota</taxon>
        <taxon>Fungi</taxon>
        <taxon>Dikarya</taxon>
        <taxon>Ascomycota</taxon>
        <taxon>Pezizomycotina</taxon>
        <taxon>Sordariomycetes</taxon>
        <taxon>Lulworthiomycetidae</taxon>
        <taxon>Lulworthiales</taxon>
        <taxon>Lulworthiaceae</taxon>
        <taxon>Zalerion</taxon>
    </lineage>
</organism>
<feature type="compositionally biased region" description="Low complexity" evidence="1">
    <location>
        <begin position="246"/>
        <end position="257"/>
    </location>
</feature>
<feature type="compositionally biased region" description="Low complexity" evidence="1">
    <location>
        <begin position="309"/>
        <end position="331"/>
    </location>
</feature>
<feature type="compositionally biased region" description="Acidic residues" evidence="1">
    <location>
        <begin position="191"/>
        <end position="219"/>
    </location>
</feature>
<feature type="region of interest" description="Disordered" evidence="1">
    <location>
        <begin position="789"/>
        <end position="818"/>
    </location>
</feature>
<feature type="compositionally biased region" description="Polar residues" evidence="1">
    <location>
        <begin position="294"/>
        <end position="308"/>
    </location>
</feature>
<dbReference type="Proteomes" id="UP001201980">
    <property type="component" value="Unassembled WGS sequence"/>
</dbReference>
<evidence type="ECO:0000313" key="2">
    <source>
        <dbReference type="EMBL" id="KAJ2899938.1"/>
    </source>
</evidence>
<sequence>MCEIHTFRCPKPLCGRRWREYRNLASCESDGTGKFCDDDYCMFAGRPDKPLIGECNNCRQLREVLEVMDPKAAKEMAKELEEAIAANGGSSTTTQTGQALAAAGIKICGSKKSRGKTKLPSSAMPTTRYPHAVRIVDLGTGIGPKPLPPGTKIVELSGPGEDTTAVRALLEMRKQQQKAARRLVPTVQVQAEDDDDGEEEEEEDSSDDSEDEENQENDPPEPATLQLLNNAIHVQYGNTTAPLATSAQAQSSGSGRRPAGRTSKGMPRGQDQTAAPTRGVLAPHNNTGHEKIQRQSQVPGQRNNAHPTRQNQAARLSQQAQRLLAPQQQNAGHQNPQAAIGSGMGMMMPMAQTQSGGNGYGVRMNPGASQNQASTQQAQCRRVAHQLQEAQQAPNQRMTPAQYHRIRQQQQQDQMQQAMERVLQQGVQIGMQQTPSFNNNPTQGTMNTGVSMAHQGQQYIQQSTQQTIPGQQGGQSQCQLSNSGYIYTSQGIHSNSALQAGDAPGFPPTTAISALGNISGYNGGNHVTDVEMYDTPTPGSMVSTGTSLAIASANPTPAGTAATSPTSGDFASVVPSKLRISELAALEQVPTSQQQPIQANNTAGGERPASSVSTEITQSQAKAAITAENIAVATAALGQFPTEFAQESISAIQGTANAPSDVTPNVTQAIAPAVTTVAAQPHIATAVPTTAQTIMGRIIADVGQPQNWVHPPTPAPVATIDPRLLSNYISVSEAQQQLTQGQQAQDVQAQTEAEQQPPVPALFHNQTMEYVPAQNQNLAQGQDQPVVESNNASNIGTNGNVGDGATTGNNGTGTGNFDSWDPSFDFTLDFDSAPATDEEINKIIAEMWAENPVQDQL</sequence>
<proteinExistence type="predicted"/>
<feature type="region of interest" description="Disordered" evidence="1">
    <location>
        <begin position="140"/>
        <end position="159"/>
    </location>
</feature>
<feature type="compositionally biased region" description="Polar residues" evidence="1">
    <location>
        <begin position="589"/>
        <end position="603"/>
    </location>
</feature>
<dbReference type="AlphaFoldDB" id="A0AAD5RNK1"/>
<evidence type="ECO:0000256" key="1">
    <source>
        <dbReference type="SAM" id="MobiDB-lite"/>
    </source>
</evidence>
<comment type="caution">
    <text evidence="2">The sequence shown here is derived from an EMBL/GenBank/DDBJ whole genome shotgun (WGS) entry which is preliminary data.</text>
</comment>
<name>A0AAD5RNK1_9PEZI</name>
<feature type="region of interest" description="Disordered" evidence="1">
    <location>
        <begin position="736"/>
        <end position="755"/>
    </location>
</feature>
<protein>
    <submittedName>
        <fullName evidence="2">Uncharacterized protein</fullName>
    </submittedName>
</protein>